<evidence type="ECO:0000256" key="4">
    <source>
        <dbReference type="ARBA" id="ARBA00023157"/>
    </source>
</evidence>
<evidence type="ECO:0000313" key="10">
    <source>
        <dbReference type="EMBL" id="PXA65849.1"/>
    </source>
</evidence>
<dbReference type="InterPro" id="IPR005982">
    <property type="entry name" value="Thioredox_Rdtase"/>
</dbReference>
<keyword evidence="4" id="KW-1015">Disulfide bond</keyword>
<keyword evidence="8" id="KW-0521">NADP</keyword>
<dbReference type="AlphaFoldDB" id="A0A2V3DU48"/>
<accession>A0A2V3DU48</accession>
<evidence type="ECO:0000256" key="6">
    <source>
        <dbReference type="ARBA" id="ARBA00048132"/>
    </source>
</evidence>
<evidence type="ECO:0000256" key="2">
    <source>
        <dbReference type="ARBA" id="ARBA00022827"/>
    </source>
</evidence>
<comment type="similarity">
    <text evidence="7">Belongs to the class-II pyridine nucleotide-disulfide oxidoreductase family.</text>
</comment>
<dbReference type="NCBIfam" id="TIGR01292">
    <property type="entry name" value="TRX_reduct"/>
    <property type="match status" value="1"/>
</dbReference>
<evidence type="ECO:0000313" key="11">
    <source>
        <dbReference type="Proteomes" id="UP000246303"/>
    </source>
</evidence>
<keyword evidence="1 7" id="KW-0285">Flavoprotein</keyword>
<evidence type="ECO:0000256" key="1">
    <source>
        <dbReference type="ARBA" id="ARBA00022630"/>
    </source>
</evidence>
<keyword evidence="11" id="KW-1185">Reference proteome</keyword>
<keyword evidence="5 7" id="KW-0676">Redox-active center</keyword>
<dbReference type="PRINTS" id="PR00469">
    <property type="entry name" value="PNDRDTASEII"/>
</dbReference>
<feature type="domain" description="FAD/NAD(P)-binding" evidence="9">
    <location>
        <begin position="21"/>
        <end position="310"/>
    </location>
</feature>
<dbReference type="Pfam" id="PF07992">
    <property type="entry name" value="Pyr_redox_2"/>
    <property type="match status" value="1"/>
</dbReference>
<dbReference type="InterPro" id="IPR023753">
    <property type="entry name" value="FAD/NAD-binding_dom"/>
</dbReference>
<name>A0A2V3DU48_9MICC</name>
<protein>
    <recommendedName>
        <fullName evidence="7">Thioredoxin reductase</fullName>
        <ecNumber evidence="7">1.8.1.9</ecNumber>
    </recommendedName>
</protein>
<dbReference type="InterPro" id="IPR008255">
    <property type="entry name" value="Pyr_nucl-diS_OxRdtase_2_AS"/>
</dbReference>
<gene>
    <name evidence="10" type="primary">trxB</name>
    <name evidence="10" type="ORF">CVS29_07440</name>
</gene>
<comment type="catalytic activity">
    <reaction evidence="6 7">
        <text>[thioredoxin]-dithiol + NADP(+) = [thioredoxin]-disulfide + NADPH + H(+)</text>
        <dbReference type="Rhea" id="RHEA:20345"/>
        <dbReference type="Rhea" id="RHEA-COMP:10698"/>
        <dbReference type="Rhea" id="RHEA-COMP:10700"/>
        <dbReference type="ChEBI" id="CHEBI:15378"/>
        <dbReference type="ChEBI" id="CHEBI:29950"/>
        <dbReference type="ChEBI" id="CHEBI:50058"/>
        <dbReference type="ChEBI" id="CHEBI:57783"/>
        <dbReference type="ChEBI" id="CHEBI:58349"/>
        <dbReference type="EC" id="1.8.1.9"/>
    </reaction>
</comment>
<reference evidence="10 11" key="1">
    <citation type="submission" date="2018-05" db="EMBL/GenBank/DDBJ databases">
        <title>Genetic diversity of glacier-inhabiting Cryobacterium bacteria in China and description of Cryobacterium mengkeensis sp. nov. and Arthrobacter glacialis sp. nov.</title>
        <authorList>
            <person name="Liu Q."/>
            <person name="Xin Y.-H."/>
        </authorList>
    </citation>
    <scope>NUCLEOTIDE SEQUENCE [LARGE SCALE GENOMIC DNA]</scope>
    <source>
        <strain evidence="10 11">GP3</strain>
    </source>
</reference>
<dbReference type="SUPFAM" id="SSF51905">
    <property type="entry name" value="FAD/NAD(P)-binding domain"/>
    <property type="match status" value="1"/>
</dbReference>
<sequence length="326" mass="34354">MKEKEHSPVSTEVTPASEVRDVIIVGSGPAGYTAAIYTARADLKPLMIAGSVTAGGELMNTTDVENFPGFPDGIMGPDLMENLGQQAEKFGTEVMYDDVTSVELEGAIKTVTLADGQEFKARTVIISTGSAYRELGVDGEKRLVGHGVSSCATCDGFFFKGQDIAVIGGGDSAMEEAIFLTKFAATVTVVHRRDSLRASKIMAERALKHPKIKFIWNSEVVSVEGEAKVTGARLNNLVTGEQSDLAVTGLFVAIGNDPRVDLVKGVLELTEAGTIAVESRSSKTSIKGVFAAGDVVDPTYRQAITAAGSGCVAALDVEHYLAEQDS</sequence>
<dbReference type="EC" id="1.8.1.9" evidence="7"/>
<dbReference type="Gene3D" id="3.50.50.60">
    <property type="entry name" value="FAD/NAD(P)-binding domain"/>
    <property type="match status" value="2"/>
</dbReference>
<comment type="subunit">
    <text evidence="7">Homodimer.</text>
</comment>
<dbReference type="InterPro" id="IPR036188">
    <property type="entry name" value="FAD/NAD-bd_sf"/>
</dbReference>
<evidence type="ECO:0000259" key="9">
    <source>
        <dbReference type="Pfam" id="PF07992"/>
    </source>
</evidence>
<keyword evidence="3 7" id="KW-0560">Oxidoreductase</keyword>
<dbReference type="EMBL" id="QHLZ01000004">
    <property type="protein sequence ID" value="PXA65849.1"/>
    <property type="molecule type" value="Genomic_DNA"/>
</dbReference>
<evidence type="ECO:0000256" key="8">
    <source>
        <dbReference type="RuleBase" id="RU003881"/>
    </source>
</evidence>
<dbReference type="PROSITE" id="PS00573">
    <property type="entry name" value="PYRIDINE_REDOX_2"/>
    <property type="match status" value="1"/>
</dbReference>
<dbReference type="PRINTS" id="PR00368">
    <property type="entry name" value="FADPNR"/>
</dbReference>
<dbReference type="PANTHER" id="PTHR48105">
    <property type="entry name" value="THIOREDOXIN REDUCTASE 1-RELATED-RELATED"/>
    <property type="match status" value="1"/>
</dbReference>
<evidence type="ECO:0000256" key="5">
    <source>
        <dbReference type="ARBA" id="ARBA00023284"/>
    </source>
</evidence>
<dbReference type="GO" id="GO:0004791">
    <property type="term" value="F:thioredoxin-disulfide reductase (NADPH) activity"/>
    <property type="evidence" value="ECO:0007669"/>
    <property type="project" value="UniProtKB-UniRule"/>
</dbReference>
<keyword evidence="2 7" id="KW-0274">FAD</keyword>
<dbReference type="Proteomes" id="UP000246303">
    <property type="component" value="Unassembled WGS sequence"/>
</dbReference>
<dbReference type="InterPro" id="IPR050097">
    <property type="entry name" value="Ferredoxin-NADP_redctase_2"/>
</dbReference>
<comment type="caution">
    <text evidence="10">The sequence shown here is derived from an EMBL/GenBank/DDBJ whole genome shotgun (WGS) entry which is preliminary data.</text>
</comment>
<organism evidence="10 11">
    <name type="scientific">Arthrobacter psychrochitiniphilus</name>
    <dbReference type="NCBI Taxonomy" id="291045"/>
    <lineage>
        <taxon>Bacteria</taxon>
        <taxon>Bacillati</taxon>
        <taxon>Actinomycetota</taxon>
        <taxon>Actinomycetes</taxon>
        <taxon>Micrococcales</taxon>
        <taxon>Micrococcaceae</taxon>
        <taxon>Arthrobacter</taxon>
    </lineage>
</organism>
<evidence type="ECO:0000256" key="7">
    <source>
        <dbReference type="RuleBase" id="RU003880"/>
    </source>
</evidence>
<comment type="cofactor">
    <cofactor evidence="8">
        <name>FAD</name>
        <dbReference type="ChEBI" id="CHEBI:57692"/>
    </cofactor>
    <text evidence="8">Binds 1 FAD per subunit.</text>
</comment>
<dbReference type="RefSeq" id="WP_110105715.1">
    <property type="nucleotide sequence ID" value="NZ_JACBZZ010000001.1"/>
</dbReference>
<evidence type="ECO:0000256" key="3">
    <source>
        <dbReference type="ARBA" id="ARBA00023002"/>
    </source>
</evidence>
<dbReference type="OrthoDB" id="9806179at2"/>
<proteinExistence type="inferred from homology"/>
<dbReference type="GO" id="GO:0019430">
    <property type="term" value="P:removal of superoxide radicals"/>
    <property type="evidence" value="ECO:0007669"/>
    <property type="project" value="UniProtKB-UniRule"/>
</dbReference>
<dbReference type="GO" id="GO:0005737">
    <property type="term" value="C:cytoplasm"/>
    <property type="evidence" value="ECO:0007669"/>
    <property type="project" value="InterPro"/>
</dbReference>